<organism evidence="1 2">
    <name type="scientific">Rhodococcus hoagii</name>
    <name type="common">Corynebacterium equii</name>
    <dbReference type="NCBI Taxonomy" id="43767"/>
    <lineage>
        <taxon>Bacteria</taxon>
        <taxon>Bacillati</taxon>
        <taxon>Actinomycetota</taxon>
        <taxon>Actinomycetes</taxon>
        <taxon>Mycobacteriales</taxon>
        <taxon>Nocardiaceae</taxon>
        <taxon>Prescottella</taxon>
    </lineage>
</organism>
<dbReference type="AlphaFoldDB" id="A0AAE4ZKH1"/>
<evidence type="ECO:0000313" key="2">
    <source>
        <dbReference type="Proteomes" id="UP000605618"/>
    </source>
</evidence>
<name>A0AAE4ZKH1_RHOHA</name>
<dbReference type="RefSeq" id="WP_139812785.1">
    <property type="nucleotide sequence ID" value="NZ_JAVBWU010000006.1"/>
</dbReference>
<reference evidence="1" key="1">
    <citation type="journal article" date="2020" name="Environ. Microbiol.">
        <title>The novel and transferable erm(51) gene confers Macrolides, Lincosamides, and Streptogramins B (MLSB) resistance to clonal Rhodococcus equi in the environment.</title>
        <authorList>
            <person name="Huber L."/>
            <person name="Giguere S."/>
            <person name="Slovis N.M."/>
            <person name="Alvarez-Narvaez S."/>
            <person name="Hart K.A."/>
            <person name="Greiter M."/>
            <person name="Morris E.R.A."/>
            <person name="Cohen N.D."/>
        </authorList>
    </citation>
    <scope>NUCLEOTIDE SEQUENCE</scope>
    <source>
        <strain evidence="1">Lh_141_1</strain>
    </source>
</reference>
<protein>
    <submittedName>
        <fullName evidence="1">Uncharacterized protein</fullName>
    </submittedName>
</protein>
<dbReference type="EMBL" id="WUYZ01000007">
    <property type="protein sequence ID" value="NKS28334.1"/>
    <property type="molecule type" value="Genomic_DNA"/>
</dbReference>
<comment type="caution">
    <text evidence="1">The sequence shown here is derived from an EMBL/GenBank/DDBJ whole genome shotgun (WGS) entry which is preliminary data.</text>
</comment>
<sequence>MESPSLTPSRVRPVLGAIRRVRPRRHRPGKPTLTASAGLLPAMVDLAVTGVPTEDIAVGGLSALAVGVAAVAI</sequence>
<proteinExistence type="predicted"/>
<evidence type="ECO:0000313" key="1">
    <source>
        <dbReference type="EMBL" id="NKS28334.1"/>
    </source>
</evidence>
<dbReference type="Proteomes" id="UP000605618">
    <property type="component" value="Unassembled WGS sequence"/>
</dbReference>
<accession>A0AAE4ZKH1</accession>
<gene>
    <name evidence="1" type="ORF">GS505_21450</name>
</gene>